<keyword evidence="2" id="KW-1185">Reference proteome</keyword>
<proteinExistence type="predicted"/>
<dbReference type="EMBL" id="CP001032">
    <property type="protein sequence ID" value="ACB76569.1"/>
    <property type="molecule type" value="Genomic_DNA"/>
</dbReference>
<dbReference type="Proteomes" id="UP000007013">
    <property type="component" value="Chromosome"/>
</dbReference>
<gene>
    <name evidence="1" type="ordered locus">Oter_3290</name>
</gene>
<dbReference type="KEGG" id="ote:Oter_3290"/>
<reference evidence="1 2" key="1">
    <citation type="journal article" date="2011" name="J. Bacteriol.">
        <title>Genome sequence of the verrucomicrobium Opitutus terrae PB90-1, an abundant inhabitant of rice paddy soil ecosystems.</title>
        <authorList>
            <person name="van Passel M.W."/>
            <person name="Kant R."/>
            <person name="Palva A."/>
            <person name="Copeland A."/>
            <person name="Lucas S."/>
            <person name="Lapidus A."/>
            <person name="Glavina del Rio T."/>
            <person name="Pitluck S."/>
            <person name="Goltsman E."/>
            <person name="Clum A."/>
            <person name="Sun H."/>
            <person name="Schmutz J."/>
            <person name="Larimer F.W."/>
            <person name="Land M.L."/>
            <person name="Hauser L."/>
            <person name="Kyrpides N."/>
            <person name="Mikhailova N."/>
            <person name="Richardson P.P."/>
            <person name="Janssen P.H."/>
            <person name="de Vos W.M."/>
            <person name="Smidt H."/>
        </authorList>
    </citation>
    <scope>NUCLEOTIDE SEQUENCE [LARGE SCALE GENOMIC DNA]</scope>
    <source>
        <strain evidence="2">DSM 11246 / JCM 15787 / PB90-1</strain>
    </source>
</reference>
<evidence type="ECO:0000313" key="1">
    <source>
        <dbReference type="EMBL" id="ACB76569.1"/>
    </source>
</evidence>
<name>B1ZTB5_OPITP</name>
<accession>B1ZTB5</accession>
<evidence type="ECO:0000313" key="2">
    <source>
        <dbReference type="Proteomes" id="UP000007013"/>
    </source>
</evidence>
<dbReference type="HOGENOM" id="CLU_2881461_0_0_0"/>
<dbReference type="STRING" id="452637.Oter_3290"/>
<dbReference type="AlphaFoldDB" id="B1ZTB5"/>
<protein>
    <submittedName>
        <fullName evidence="1">Uncharacterized protein</fullName>
    </submittedName>
</protein>
<organism evidence="1 2">
    <name type="scientific">Opitutus terrae (strain DSM 11246 / JCM 15787 / PB90-1)</name>
    <dbReference type="NCBI Taxonomy" id="452637"/>
    <lineage>
        <taxon>Bacteria</taxon>
        <taxon>Pseudomonadati</taxon>
        <taxon>Verrucomicrobiota</taxon>
        <taxon>Opitutia</taxon>
        <taxon>Opitutales</taxon>
        <taxon>Opitutaceae</taxon>
        <taxon>Opitutus</taxon>
    </lineage>
</organism>
<sequence>MDSSASLPPHVLDEDLQIVRATLASISDEVHRLSPVAGEAVSDALAKIDEAHEEFLRHSFAAD</sequence>